<dbReference type="PANTHER" id="PTHR32035:SF3">
    <property type="entry name" value="SMALL RIBOSOMAL SUBUNIT PROTEIN MS38"/>
    <property type="match status" value="1"/>
</dbReference>
<proteinExistence type="inferred from homology"/>
<evidence type="ECO:0000256" key="2">
    <source>
        <dbReference type="ARBA" id="ARBA00023128"/>
    </source>
</evidence>
<dbReference type="GO" id="GO:0005739">
    <property type="term" value="C:mitochondrion"/>
    <property type="evidence" value="ECO:0007669"/>
    <property type="project" value="UniProtKB-SubCell"/>
</dbReference>
<keyword evidence="2" id="KW-0496">Mitochondrion</keyword>
<evidence type="ECO:0000256" key="4">
    <source>
        <dbReference type="ARBA" id="ARBA00035682"/>
    </source>
</evidence>
<feature type="region of interest" description="Disordered" evidence="5">
    <location>
        <begin position="55"/>
        <end position="135"/>
    </location>
</feature>
<accession>A0AAD6GVU8</accession>
<sequence length="357" mass="39432">MISPPIQTQLYLSQLLGPTSTMLSTSLRRAAWAPLSGLPKATQNVPSAGLLGATRRVHQRRYSSSSSKPPVPPSDGSRRMDTSTPAKNVNSSGEKAKSSRRRGKDNSTRNTSKNGQQDAAFSNLPSVPSTQHRQPHDVHVASFFSIHRPISVTTTVPPTASTEAFDALFSSKKFGKNEPQDVIFTLSNTAESMENMAHGMESEDQFGQLQRNFSSDADGVHSSPSPIPPSPSPVPMDMNANVEPMETSAENQEEFSTYSTVLTIRESRHADGRKTYEASTGPFVRNNEMEAPAGEHEGLTIDAPSNTTGMTYGERRRHNNSMHAISTKRRRKVKMKKHKFKKLMRRTRTLRRKLDKA</sequence>
<evidence type="ECO:0000313" key="8">
    <source>
        <dbReference type="Proteomes" id="UP001216150"/>
    </source>
</evidence>
<reference evidence="7 8" key="1">
    <citation type="journal article" date="2023" name="IMA Fungus">
        <title>Comparative genomic study of the Penicillium genus elucidates a diverse pangenome and 15 lateral gene transfer events.</title>
        <authorList>
            <person name="Petersen C."/>
            <person name="Sorensen T."/>
            <person name="Nielsen M.R."/>
            <person name="Sondergaard T.E."/>
            <person name="Sorensen J.L."/>
            <person name="Fitzpatrick D.A."/>
            <person name="Frisvad J.C."/>
            <person name="Nielsen K.L."/>
        </authorList>
    </citation>
    <scope>NUCLEOTIDE SEQUENCE [LARGE SCALE GENOMIC DNA]</scope>
    <source>
        <strain evidence="7 8">IBT 29057</strain>
    </source>
</reference>
<protein>
    <recommendedName>
        <fullName evidence="4">Small ribosomal subunit protein mS38</fullName>
    </recommendedName>
</protein>
<feature type="compositionally biased region" description="Polar residues" evidence="5">
    <location>
        <begin position="82"/>
        <end position="93"/>
    </location>
</feature>
<dbReference type="Proteomes" id="UP001216150">
    <property type="component" value="Unassembled WGS sequence"/>
</dbReference>
<dbReference type="InterPro" id="IPR013177">
    <property type="entry name" value="Ribosomal_mS38_C"/>
</dbReference>
<keyword evidence="8" id="KW-1185">Reference proteome</keyword>
<organism evidence="7 8">
    <name type="scientific">Penicillium hetheringtonii</name>
    <dbReference type="NCBI Taxonomy" id="911720"/>
    <lineage>
        <taxon>Eukaryota</taxon>
        <taxon>Fungi</taxon>
        <taxon>Dikarya</taxon>
        <taxon>Ascomycota</taxon>
        <taxon>Pezizomycotina</taxon>
        <taxon>Eurotiomycetes</taxon>
        <taxon>Eurotiomycetidae</taxon>
        <taxon>Eurotiales</taxon>
        <taxon>Aspergillaceae</taxon>
        <taxon>Penicillium</taxon>
    </lineage>
</organism>
<comment type="caution">
    <text evidence="7">The sequence shown here is derived from an EMBL/GenBank/DDBJ whole genome shotgun (WGS) entry which is preliminary data.</text>
</comment>
<dbReference type="SMART" id="SM01155">
    <property type="entry name" value="DUF1713"/>
    <property type="match status" value="1"/>
</dbReference>
<feature type="compositionally biased region" description="Polar residues" evidence="5">
    <location>
        <begin position="108"/>
        <end position="132"/>
    </location>
</feature>
<evidence type="ECO:0000256" key="3">
    <source>
        <dbReference type="ARBA" id="ARBA00035647"/>
    </source>
</evidence>
<name>A0AAD6GVU8_9EURO</name>
<evidence type="ECO:0000259" key="6">
    <source>
        <dbReference type="SMART" id="SM01155"/>
    </source>
</evidence>
<dbReference type="Pfam" id="PF08213">
    <property type="entry name" value="COX24_C"/>
    <property type="match status" value="1"/>
</dbReference>
<dbReference type="PANTHER" id="PTHR32035">
    <property type="entry name" value="AURORA KINASE A-INTERACTING PROTEIN"/>
    <property type="match status" value="1"/>
</dbReference>
<evidence type="ECO:0000256" key="5">
    <source>
        <dbReference type="SAM" id="MobiDB-lite"/>
    </source>
</evidence>
<dbReference type="AlphaFoldDB" id="A0AAD6GVU8"/>
<dbReference type="EMBL" id="JAQJAC010000003">
    <property type="protein sequence ID" value="KAJ5590580.1"/>
    <property type="molecule type" value="Genomic_DNA"/>
</dbReference>
<evidence type="ECO:0000313" key="7">
    <source>
        <dbReference type="EMBL" id="KAJ5590580.1"/>
    </source>
</evidence>
<feature type="region of interest" description="Disordered" evidence="5">
    <location>
        <begin position="214"/>
        <end position="233"/>
    </location>
</feature>
<comment type="similarity">
    <text evidence="3">Belongs to the mitochondrion-specific ribosomal protein mS38 family.</text>
</comment>
<gene>
    <name evidence="7" type="ORF">N7450_004552</name>
</gene>
<comment type="subcellular location">
    <subcellularLocation>
        <location evidence="1">Mitochondrion</location>
    </subcellularLocation>
</comment>
<evidence type="ECO:0000256" key="1">
    <source>
        <dbReference type="ARBA" id="ARBA00004173"/>
    </source>
</evidence>
<feature type="domain" description="Ribosomal protein mS38 C-terminal" evidence="6">
    <location>
        <begin position="323"/>
        <end position="356"/>
    </location>
</feature>